<dbReference type="Gene3D" id="2.10.220.10">
    <property type="entry name" value="Hormone Receptor, Insulin-like Growth Factor Receptor 1, Chain A, domain 2"/>
    <property type="match status" value="1"/>
</dbReference>
<evidence type="ECO:0000313" key="3">
    <source>
        <dbReference type="Proteomes" id="UP000018208"/>
    </source>
</evidence>
<dbReference type="OrthoDB" id="18487at2759"/>
<proteinExistence type="predicted"/>
<organism evidence="1">
    <name type="scientific">Spironucleus salmonicida</name>
    <dbReference type="NCBI Taxonomy" id="348837"/>
    <lineage>
        <taxon>Eukaryota</taxon>
        <taxon>Metamonada</taxon>
        <taxon>Diplomonadida</taxon>
        <taxon>Hexamitidae</taxon>
        <taxon>Hexamitinae</taxon>
        <taxon>Spironucleus</taxon>
    </lineage>
</organism>
<dbReference type="SUPFAM" id="SSF57184">
    <property type="entry name" value="Growth factor receptor domain"/>
    <property type="match status" value="1"/>
</dbReference>
<evidence type="ECO:0000313" key="2">
    <source>
        <dbReference type="EMBL" id="KAH0570801.1"/>
    </source>
</evidence>
<dbReference type="Proteomes" id="UP000018208">
    <property type="component" value="Unassembled WGS sequence"/>
</dbReference>
<sequence length="157" mass="17461">MGKYGQCSINVNMCIVNSYCPANTTDNSLINCLPCDSNKIQIGQGCNCINNIQFNNCVKCIDNKCEDCLLGYFLNNQGICIKCEDKCSICQSETFCMTCDEGFALDIDANICYPVCTSNIQCQDTNNGYCNFDNNYCKPCQNNCKICLSEVFCVQCD</sequence>
<gene>
    <name evidence="1" type="ORF">SS50377_13251</name>
    <name evidence="2" type="ORF">SS50377_27091</name>
</gene>
<dbReference type="VEuPathDB" id="GiardiaDB:SS50377_27091"/>
<protein>
    <submittedName>
        <fullName evidence="1">Cysteine-rich protein</fullName>
    </submittedName>
</protein>
<reference evidence="2" key="2">
    <citation type="submission" date="2020-12" db="EMBL/GenBank/DDBJ databases">
        <title>New Spironucleus salmonicida genome in near-complete chromosomes.</title>
        <authorList>
            <person name="Xu F."/>
            <person name="Kurt Z."/>
            <person name="Jimenez-Gonzalez A."/>
            <person name="Astvaldsson A."/>
            <person name="Andersson J.O."/>
            <person name="Svard S.G."/>
        </authorList>
    </citation>
    <scope>NUCLEOTIDE SEQUENCE</scope>
    <source>
        <strain evidence="2">ATCC 50377</strain>
    </source>
</reference>
<accession>V6LSS3</accession>
<keyword evidence="3" id="KW-1185">Reference proteome</keyword>
<evidence type="ECO:0000313" key="1">
    <source>
        <dbReference type="EMBL" id="EST46736.1"/>
    </source>
</evidence>
<name>V6LSS3_9EUKA</name>
<dbReference type="AlphaFoldDB" id="V6LSS3"/>
<dbReference type="EMBL" id="AUWU02000007">
    <property type="protein sequence ID" value="KAH0570801.1"/>
    <property type="molecule type" value="Genomic_DNA"/>
</dbReference>
<reference evidence="1 2" key="1">
    <citation type="journal article" date="2014" name="PLoS Genet.">
        <title>The Genome of Spironucleus salmonicida Highlights a Fish Pathogen Adapted to Fluctuating Environments.</title>
        <authorList>
            <person name="Xu F."/>
            <person name="Jerlstrom-Hultqvist J."/>
            <person name="Einarsson E."/>
            <person name="Astvaldsson A."/>
            <person name="Svard S.G."/>
            <person name="Andersson J.O."/>
        </authorList>
    </citation>
    <scope>NUCLEOTIDE SEQUENCE</scope>
    <source>
        <strain evidence="2">ATCC 50377</strain>
    </source>
</reference>
<dbReference type="EMBL" id="KI546067">
    <property type="protein sequence ID" value="EST46736.1"/>
    <property type="molecule type" value="Genomic_DNA"/>
</dbReference>
<dbReference type="InterPro" id="IPR009030">
    <property type="entry name" value="Growth_fac_rcpt_cys_sf"/>
</dbReference>